<dbReference type="Pfam" id="PF07719">
    <property type="entry name" value="TPR_2"/>
    <property type="match status" value="1"/>
</dbReference>
<keyword evidence="2 3" id="KW-0802">TPR repeat</keyword>
<dbReference type="RefSeq" id="WP_190925831.1">
    <property type="nucleotide sequence ID" value="NZ_JACXAC010000004.1"/>
</dbReference>
<dbReference type="InterPro" id="IPR011652">
    <property type="entry name" value="MORN_2"/>
</dbReference>
<dbReference type="Pfam" id="PF07661">
    <property type="entry name" value="MORN_2"/>
    <property type="match status" value="10"/>
</dbReference>
<dbReference type="Gene3D" id="2.20.110.10">
    <property type="entry name" value="Histone H3 K4-specific methyltransferase SET7/9 N-terminal domain"/>
    <property type="match status" value="2"/>
</dbReference>
<dbReference type="Gene3D" id="1.25.40.10">
    <property type="entry name" value="Tetratricopeptide repeat domain"/>
    <property type="match status" value="2"/>
</dbReference>
<keyword evidence="6" id="KW-1185">Reference proteome</keyword>
<evidence type="ECO:0000313" key="6">
    <source>
        <dbReference type="Proteomes" id="UP000606003"/>
    </source>
</evidence>
<name>A0ABR8JWY5_9BACT</name>
<protein>
    <submittedName>
        <fullName evidence="5">Tetratricopeptide repeat protein</fullName>
    </submittedName>
</protein>
<feature type="repeat" description="TPR" evidence="3">
    <location>
        <begin position="100"/>
        <end position="133"/>
    </location>
</feature>
<dbReference type="Pfam" id="PF13432">
    <property type="entry name" value="TPR_16"/>
    <property type="match status" value="1"/>
</dbReference>
<gene>
    <name evidence="5" type="ORF">IC234_14405</name>
</gene>
<evidence type="ECO:0000256" key="4">
    <source>
        <dbReference type="SAM" id="SignalP"/>
    </source>
</evidence>
<evidence type="ECO:0000256" key="2">
    <source>
        <dbReference type="ARBA" id="ARBA00022803"/>
    </source>
</evidence>
<dbReference type="SMART" id="SM00028">
    <property type="entry name" value="TPR"/>
    <property type="match status" value="4"/>
</dbReference>
<feature type="signal peptide" evidence="4">
    <location>
        <begin position="1"/>
        <end position="20"/>
    </location>
</feature>
<dbReference type="PANTHER" id="PTHR33706">
    <property type="entry name" value="MORN VARIANT REPEAT PROTEIN"/>
    <property type="match status" value="1"/>
</dbReference>
<organism evidence="5 6">
    <name type="scientific">Hymenobacter armeniacus</name>
    <dbReference type="NCBI Taxonomy" id="2771358"/>
    <lineage>
        <taxon>Bacteria</taxon>
        <taxon>Pseudomonadati</taxon>
        <taxon>Bacteroidota</taxon>
        <taxon>Cytophagia</taxon>
        <taxon>Cytophagales</taxon>
        <taxon>Hymenobacteraceae</taxon>
        <taxon>Hymenobacter</taxon>
    </lineage>
</organism>
<comment type="caution">
    <text evidence="5">The sequence shown here is derived from an EMBL/GenBank/DDBJ whole genome shotgun (WGS) entry which is preliminary data.</text>
</comment>
<dbReference type="EMBL" id="JACXAC010000004">
    <property type="protein sequence ID" value="MBD2723318.1"/>
    <property type="molecule type" value="Genomic_DNA"/>
</dbReference>
<sequence>MSTVTRGASLALLVAAPLLGMGQQTPTTLPKPGQLVNEGVALHDKEDYAGAIAKYQAVTPGDSSYALAQSELALSYYVSGKHAEAVAAAKRALALNPFEPVTYNTLANAQDELKQVDAALATFKQGLQLFPYNQNLYFNQGVTYLQQGRTAEALASLQHSAELNPTHAGSHRLLAVAAARQGQTAHALISWLTYLALTDAGTASHNVLVQAERLSQGVAVVEDNEKVKPVAPNAAFAELDQLLESKVALQKEYVSKVKFQAAVVKQTQLLVEKFPTEGAADDFWVRAYGPMVAVLRKDNNLTPFTYLILQSADESKGAPWVTSNKAKVQAMLNASVPALMEMRRQQLVAGGSAGQRLEAWFNDNGKPDGLGPAVNEKGKFRSTGDWISLSSQGAVDAVGRFNAAGQRVGPWKVLRPDGTVEKTFVYNDKGEREGLAREFHANGQPSYDINYKADKIDGLLTAYNECGARTGARTFTAGNLEGPYTTYYDNGQLHLRATLHADKQDGLEEGFFQDGTLQYTTTYANGVKQGPFTTFYADKTPLNKGANDKGEHDGAYTEYHSNGTVSEEGRYAHGKRTGTWRSFYLNGKPNAEKNYDEAGEFHGVYHDYDDTGHLYADTDYAHGRVVRIRYYDQAGKTLVDQAVKKGRVTMQGLDPQGRKASVGTFVDGQMAGEWKWFYADGGVREITHFDDKGNKSGASEFYYRGGQLQRRTRFGPDGQEDGYYEQYYLDGQPAVTGYYLAGERHGPWKDYYVDGRVSEEYEYFKGELNGPARSFEPGGKLTQERLNEFGALRRIVTFDSVGKELSRVELKPDSKEINLRYPSGKPLYRAALTCYSSNGPSMWFRPDGSTESSFGQVSGRRHGTYRATFANGKPDRVGEYRDGRPEGEWLSYYANGQLRRKGSYRAGEEEGEWTYYFPNGQVAIVEHYDGGNLHGSSKRYNPAGELLEEKTYEYGSLVSFRGPGAGAAFQPLANQTGTIAVAFANGKPAASESFDHNQATGPATYYYASGEVFRRTAFAKGLRTGLLESFYPGGKRMEEENYLHGELHGRCRYYRPDGTLEREETYRSGERRGPTTYFDAAGKPLRTETYWNLMVYDTK</sequence>
<feature type="repeat" description="TPR" evidence="3">
    <location>
        <begin position="66"/>
        <end position="99"/>
    </location>
</feature>
<dbReference type="SUPFAM" id="SSF82185">
    <property type="entry name" value="Histone H3 K4-specific methyltransferase SET7/9 N-terminal domain"/>
    <property type="match status" value="6"/>
</dbReference>
<dbReference type="SUPFAM" id="SSF48452">
    <property type="entry name" value="TPR-like"/>
    <property type="match status" value="1"/>
</dbReference>
<dbReference type="InterPro" id="IPR019734">
    <property type="entry name" value="TPR_rpt"/>
</dbReference>
<dbReference type="PANTHER" id="PTHR33706:SF1">
    <property type="entry name" value="TPR REPEAT PROTEIN"/>
    <property type="match status" value="1"/>
</dbReference>
<keyword evidence="4" id="KW-0732">Signal</keyword>
<feature type="chain" id="PRO_5046069094" evidence="4">
    <location>
        <begin position="21"/>
        <end position="1099"/>
    </location>
</feature>
<proteinExistence type="predicted"/>
<dbReference type="InterPro" id="IPR013105">
    <property type="entry name" value="TPR_2"/>
</dbReference>
<dbReference type="InterPro" id="IPR011990">
    <property type="entry name" value="TPR-like_helical_dom_sf"/>
</dbReference>
<dbReference type="PROSITE" id="PS50005">
    <property type="entry name" value="TPR"/>
    <property type="match status" value="3"/>
</dbReference>
<dbReference type="Proteomes" id="UP000606003">
    <property type="component" value="Unassembled WGS sequence"/>
</dbReference>
<evidence type="ECO:0000256" key="1">
    <source>
        <dbReference type="ARBA" id="ARBA00022737"/>
    </source>
</evidence>
<reference evidence="5 6" key="1">
    <citation type="submission" date="2020-09" db="EMBL/GenBank/DDBJ databases">
        <authorList>
            <person name="Kim M.K."/>
        </authorList>
    </citation>
    <scope>NUCLEOTIDE SEQUENCE [LARGE SCALE GENOMIC DNA]</scope>
    <source>
        <strain evidence="5 6">BT189</strain>
    </source>
</reference>
<accession>A0ABR8JWY5</accession>
<evidence type="ECO:0000313" key="5">
    <source>
        <dbReference type="EMBL" id="MBD2723318.1"/>
    </source>
</evidence>
<dbReference type="Gene3D" id="3.90.930.1">
    <property type="match status" value="4"/>
</dbReference>
<feature type="repeat" description="TPR" evidence="3">
    <location>
        <begin position="134"/>
        <end position="167"/>
    </location>
</feature>
<keyword evidence="1" id="KW-0677">Repeat</keyword>
<evidence type="ECO:0000256" key="3">
    <source>
        <dbReference type="PROSITE-ProRule" id="PRU00339"/>
    </source>
</evidence>